<dbReference type="RefSeq" id="WP_038463134.1">
    <property type="nucleotide sequence ID" value="NZ_CP008941.1"/>
</dbReference>
<dbReference type="GO" id="GO:0006310">
    <property type="term" value="P:DNA recombination"/>
    <property type="evidence" value="ECO:0007669"/>
    <property type="project" value="UniProtKB-KW"/>
</dbReference>
<keyword evidence="5" id="KW-0238">DNA-binding</keyword>
<dbReference type="InterPro" id="IPR005684">
    <property type="entry name" value="IHF_alpha"/>
</dbReference>
<evidence type="ECO:0000256" key="1">
    <source>
        <dbReference type="ARBA" id="ARBA00010529"/>
    </source>
</evidence>
<evidence type="ECO:0000256" key="8">
    <source>
        <dbReference type="RuleBase" id="RU003939"/>
    </source>
</evidence>
<dbReference type="Gene3D" id="4.10.520.10">
    <property type="entry name" value="IHF-like DNA-binding proteins"/>
    <property type="match status" value="1"/>
</dbReference>
<dbReference type="NCBIfam" id="NF001401">
    <property type="entry name" value="PRK00285.1"/>
    <property type="match status" value="1"/>
</dbReference>
<keyword evidence="6" id="KW-0804">Transcription</keyword>
<proteinExistence type="inferred from homology"/>
<evidence type="ECO:0000256" key="5">
    <source>
        <dbReference type="ARBA" id="ARBA00023125"/>
    </source>
</evidence>
<dbReference type="SUPFAM" id="SSF47729">
    <property type="entry name" value="IHF-like DNA-binding proteins"/>
    <property type="match status" value="1"/>
</dbReference>
<evidence type="ECO:0000313" key="9">
    <source>
        <dbReference type="EMBL" id="AIK95747.1"/>
    </source>
</evidence>
<reference evidence="9 10" key="1">
    <citation type="submission" date="2014-07" db="EMBL/GenBank/DDBJ databases">
        <title>Comparative genomic insights into amoeba endosymbionts belonging to the families of Holosporaceae and Candidatus Midichloriaceae within Rickettsiales.</title>
        <authorList>
            <person name="Wang Z."/>
            <person name="Wu M."/>
        </authorList>
    </citation>
    <scope>NUCLEOTIDE SEQUENCE [LARGE SCALE GENOMIC DNA]</scope>
    <source>
        <strain evidence="9">PRA3</strain>
    </source>
</reference>
<evidence type="ECO:0000256" key="3">
    <source>
        <dbReference type="ARBA" id="ARBA00022845"/>
    </source>
</evidence>
<dbReference type="GO" id="GO:0009893">
    <property type="term" value="P:positive regulation of metabolic process"/>
    <property type="evidence" value="ECO:0007669"/>
    <property type="project" value="UniProtKB-ARBA"/>
</dbReference>
<organism evidence="9 10">
    <name type="scientific">Candidatus Odyssella acanthamoebae</name>
    <dbReference type="NCBI Taxonomy" id="91604"/>
    <lineage>
        <taxon>Bacteria</taxon>
        <taxon>Pseudomonadati</taxon>
        <taxon>Pseudomonadota</taxon>
        <taxon>Alphaproteobacteria</taxon>
        <taxon>Holosporales</taxon>
        <taxon>Candidatus Paracaedibacteraceae</taxon>
        <taxon>Candidatus Odyssella</taxon>
    </lineage>
</organism>
<dbReference type="PANTHER" id="PTHR33175:SF2">
    <property type="entry name" value="INTEGRATION HOST FACTOR SUBUNIT ALPHA"/>
    <property type="match status" value="1"/>
</dbReference>
<dbReference type="GO" id="GO:0003677">
    <property type="term" value="F:DNA binding"/>
    <property type="evidence" value="ECO:0007669"/>
    <property type="project" value="UniProtKB-KW"/>
</dbReference>
<keyword evidence="4" id="KW-0805">Transcription regulation</keyword>
<dbReference type="OrthoDB" id="9797747at2"/>
<sequence length="103" mass="11042">MANNTITRADLVNSITENLSVPKPVASDVLESVLDVISKTLAKGDSVKISSFGTFNVRKKTERIGRNPRTGIEAKITARSVISFKASPIFKDTVKPAALKKAA</sequence>
<gene>
    <name evidence="9" type="ORF">ID47_01845</name>
</gene>
<comment type="similarity">
    <text evidence="1 8">Belongs to the bacterial histone-like protein family.</text>
</comment>
<evidence type="ECO:0000256" key="4">
    <source>
        <dbReference type="ARBA" id="ARBA00023015"/>
    </source>
</evidence>
<dbReference type="KEGG" id="paca:ID47_01845"/>
<evidence type="ECO:0000256" key="6">
    <source>
        <dbReference type="ARBA" id="ARBA00023163"/>
    </source>
</evidence>
<dbReference type="PANTHER" id="PTHR33175">
    <property type="entry name" value="DNA-BINDING PROTEIN HU"/>
    <property type="match status" value="1"/>
</dbReference>
<dbReference type="InterPro" id="IPR020816">
    <property type="entry name" value="Histone-like_DNA-bd_CS"/>
</dbReference>
<dbReference type="GO" id="GO:0006355">
    <property type="term" value="P:regulation of DNA-templated transcription"/>
    <property type="evidence" value="ECO:0007669"/>
    <property type="project" value="InterPro"/>
</dbReference>
<keyword evidence="7" id="KW-0233">DNA recombination</keyword>
<dbReference type="SMART" id="SM00411">
    <property type="entry name" value="BHL"/>
    <property type="match status" value="1"/>
</dbReference>
<dbReference type="GO" id="GO:0006417">
    <property type="term" value="P:regulation of translation"/>
    <property type="evidence" value="ECO:0007669"/>
    <property type="project" value="UniProtKB-KW"/>
</dbReference>
<evidence type="ECO:0000256" key="2">
    <source>
        <dbReference type="ARBA" id="ARBA00018329"/>
    </source>
</evidence>
<evidence type="ECO:0000313" key="10">
    <source>
        <dbReference type="Proteomes" id="UP000028926"/>
    </source>
</evidence>
<dbReference type="EMBL" id="CP008941">
    <property type="protein sequence ID" value="AIK95747.1"/>
    <property type="molecule type" value="Genomic_DNA"/>
</dbReference>
<keyword evidence="3" id="KW-0810">Translation regulation</keyword>
<accession>A0A077ARC9</accession>
<name>A0A077ARC9_9PROT</name>
<dbReference type="HOGENOM" id="CLU_105066_1_1_5"/>
<dbReference type="InterPro" id="IPR010992">
    <property type="entry name" value="IHF-like_DNA-bd_dom_sf"/>
</dbReference>
<dbReference type="CDD" id="cd13835">
    <property type="entry name" value="IHF_A"/>
    <property type="match status" value="1"/>
</dbReference>
<dbReference type="Pfam" id="PF00216">
    <property type="entry name" value="Bac_DNA_binding"/>
    <property type="match status" value="1"/>
</dbReference>
<evidence type="ECO:0000256" key="7">
    <source>
        <dbReference type="ARBA" id="ARBA00023172"/>
    </source>
</evidence>
<dbReference type="AlphaFoldDB" id="A0A077ARC9"/>
<dbReference type="eggNOG" id="COG0776">
    <property type="taxonomic scope" value="Bacteria"/>
</dbReference>
<dbReference type="STRING" id="91604.ID47_01845"/>
<dbReference type="PRINTS" id="PR01727">
    <property type="entry name" value="DNABINDINGHU"/>
</dbReference>
<protein>
    <recommendedName>
        <fullName evidence="2">Integration host factor subunit alpha</fullName>
    </recommendedName>
</protein>
<dbReference type="GO" id="GO:0030527">
    <property type="term" value="F:structural constituent of chromatin"/>
    <property type="evidence" value="ECO:0007669"/>
    <property type="project" value="InterPro"/>
</dbReference>
<dbReference type="InterPro" id="IPR000119">
    <property type="entry name" value="Hist_DNA-bd"/>
</dbReference>
<dbReference type="PROSITE" id="PS00045">
    <property type="entry name" value="HISTONE_LIKE"/>
    <property type="match status" value="1"/>
</dbReference>
<dbReference type="GO" id="GO:0005829">
    <property type="term" value="C:cytosol"/>
    <property type="evidence" value="ECO:0007669"/>
    <property type="project" value="TreeGrafter"/>
</dbReference>
<dbReference type="Proteomes" id="UP000028926">
    <property type="component" value="Chromosome"/>
</dbReference>
<keyword evidence="10" id="KW-1185">Reference proteome</keyword>